<sequence length="54" mass="6610">MLNKSLNPNYYVDELMEKYYRDEGEWKLEEDPSFWIIITPILHPEKIKYCKAIT</sequence>
<dbReference type="RefSeq" id="WP_185958262.1">
    <property type="nucleotide sequence ID" value="NZ_FXTH01000003.1"/>
</dbReference>
<keyword evidence="2" id="KW-1185">Reference proteome</keyword>
<gene>
    <name evidence="1" type="ORF">SAMN06265218_103304</name>
</gene>
<proteinExistence type="predicted"/>
<reference evidence="1 2" key="1">
    <citation type="submission" date="2017-05" db="EMBL/GenBank/DDBJ databases">
        <authorList>
            <person name="Varghese N."/>
            <person name="Submissions S."/>
        </authorList>
    </citation>
    <scope>NUCLEOTIDE SEQUENCE [LARGE SCALE GENOMIC DNA]</scope>
    <source>
        <strain evidence="1 2">DSM 21194</strain>
    </source>
</reference>
<evidence type="ECO:0000313" key="1">
    <source>
        <dbReference type="EMBL" id="SMO49273.1"/>
    </source>
</evidence>
<protein>
    <submittedName>
        <fullName evidence="1">Uncharacterized protein</fullName>
    </submittedName>
</protein>
<dbReference type="EMBL" id="FXTH01000003">
    <property type="protein sequence ID" value="SMO49273.1"/>
    <property type="molecule type" value="Genomic_DNA"/>
</dbReference>
<organism evidence="1 2">
    <name type="scientific">Fodinibius sediminis</name>
    <dbReference type="NCBI Taxonomy" id="1214077"/>
    <lineage>
        <taxon>Bacteria</taxon>
        <taxon>Pseudomonadati</taxon>
        <taxon>Balneolota</taxon>
        <taxon>Balneolia</taxon>
        <taxon>Balneolales</taxon>
        <taxon>Balneolaceae</taxon>
        <taxon>Fodinibius</taxon>
    </lineage>
</organism>
<name>A0A521BQ64_9BACT</name>
<dbReference type="AlphaFoldDB" id="A0A521BQ64"/>
<dbReference type="Proteomes" id="UP000317593">
    <property type="component" value="Unassembled WGS sequence"/>
</dbReference>
<evidence type="ECO:0000313" key="2">
    <source>
        <dbReference type="Proteomes" id="UP000317593"/>
    </source>
</evidence>
<accession>A0A521BQ64</accession>